<accession>A0A1F7RH58</accession>
<dbReference type="InterPro" id="IPR011053">
    <property type="entry name" value="Single_hybrid_motif"/>
</dbReference>
<dbReference type="PANTHER" id="PTHR45266">
    <property type="entry name" value="OXALOACETATE DECARBOXYLASE ALPHA CHAIN"/>
    <property type="match status" value="1"/>
</dbReference>
<comment type="caution">
    <text evidence="3">The sequence shown here is derived from an EMBL/GenBank/DDBJ whole genome shotgun (WGS) entry which is preliminary data.</text>
</comment>
<dbReference type="Gene3D" id="2.40.50.100">
    <property type="match status" value="1"/>
</dbReference>
<dbReference type="PANTHER" id="PTHR45266:SF3">
    <property type="entry name" value="OXALOACETATE DECARBOXYLASE ALPHA CHAIN"/>
    <property type="match status" value="1"/>
</dbReference>
<dbReference type="FunFam" id="2.40.50.100:FF:000003">
    <property type="entry name" value="Acetyl-CoA carboxylase biotin carboxyl carrier protein"/>
    <property type="match status" value="1"/>
</dbReference>
<gene>
    <name evidence="3" type="ORF">A2042_07500</name>
</gene>
<evidence type="ECO:0000256" key="1">
    <source>
        <dbReference type="ARBA" id="ARBA00023267"/>
    </source>
</evidence>
<dbReference type="EMBL" id="MGDB01000086">
    <property type="protein sequence ID" value="OGL40842.1"/>
    <property type="molecule type" value="Genomic_DNA"/>
</dbReference>
<dbReference type="InterPro" id="IPR050709">
    <property type="entry name" value="Biotin_Carboxyl_Carrier/Decarb"/>
</dbReference>
<dbReference type="InterPro" id="IPR000089">
    <property type="entry name" value="Biotin_lipoyl"/>
</dbReference>
<dbReference type="Pfam" id="PF18140">
    <property type="entry name" value="PCC_BT"/>
    <property type="match status" value="1"/>
</dbReference>
<proteinExistence type="predicted"/>
<reference evidence="3 4" key="1">
    <citation type="journal article" date="2016" name="Nat. Commun.">
        <title>Thousands of microbial genomes shed light on interconnected biogeochemical processes in an aquifer system.</title>
        <authorList>
            <person name="Anantharaman K."/>
            <person name="Brown C.T."/>
            <person name="Hug L.A."/>
            <person name="Sharon I."/>
            <person name="Castelle C.J."/>
            <person name="Probst A.J."/>
            <person name="Thomas B.C."/>
            <person name="Singh A."/>
            <person name="Wilkins M.J."/>
            <person name="Karaoz U."/>
            <person name="Brodie E.L."/>
            <person name="Williams K.H."/>
            <person name="Hubbard S.S."/>
            <person name="Banfield J.F."/>
        </authorList>
    </citation>
    <scope>NUCLEOTIDE SEQUENCE [LARGE SCALE GENOMIC DNA]</scope>
</reference>
<sequence>MNFDVIAGNKEYSVEIERRGKSFIITIDGEEFEVDATLLKKELYSVLIGSKSHLVNLKSEGNNFTVDVNSESFEIEVLDEAAKRLAQKTKSQAEGKQVIKTPMPGKIVKILVKEGDEVEPGMGMIIVEAMKMENELKSSSKGVVKEIVVEEGATVNGGDTLIVVE</sequence>
<name>A0A1F7RH58_9BACT</name>
<dbReference type="SUPFAM" id="SSF51230">
    <property type="entry name" value="Single hybrid motif"/>
    <property type="match status" value="1"/>
</dbReference>
<evidence type="ECO:0000313" key="4">
    <source>
        <dbReference type="Proteomes" id="UP000178526"/>
    </source>
</evidence>
<dbReference type="AlphaFoldDB" id="A0A1F7RH58"/>
<evidence type="ECO:0000259" key="2">
    <source>
        <dbReference type="PROSITE" id="PS50968"/>
    </source>
</evidence>
<dbReference type="InterPro" id="IPR041265">
    <property type="entry name" value="PCC_BT"/>
</dbReference>
<dbReference type="PROSITE" id="PS50968">
    <property type="entry name" value="BIOTINYL_LIPOYL"/>
    <property type="match status" value="1"/>
</dbReference>
<protein>
    <recommendedName>
        <fullName evidence="2">Lipoyl-binding domain-containing protein</fullName>
    </recommendedName>
</protein>
<keyword evidence="1" id="KW-0092">Biotin</keyword>
<organism evidence="3 4">
    <name type="scientific">Candidatus Schekmanbacteria bacterium GWA2_38_11</name>
    <dbReference type="NCBI Taxonomy" id="1817876"/>
    <lineage>
        <taxon>Bacteria</taxon>
        <taxon>Candidatus Schekmaniibacteriota</taxon>
    </lineage>
</organism>
<dbReference type="Proteomes" id="UP000178526">
    <property type="component" value="Unassembled WGS sequence"/>
</dbReference>
<dbReference type="CDD" id="cd06850">
    <property type="entry name" value="biotinyl_domain"/>
    <property type="match status" value="1"/>
</dbReference>
<evidence type="ECO:0000313" key="3">
    <source>
        <dbReference type="EMBL" id="OGL40842.1"/>
    </source>
</evidence>
<feature type="domain" description="Lipoyl-binding" evidence="2">
    <location>
        <begin position="96"/>
        <end position="165"/>
    </location>
</feature>
<dbReference type="Pfam" id="PF00364">
    <property type="entry name" value="Biotin_lipoyl"/>
    <property type="match status" value="1"/>
</dbReference>